<evidence type="ECO:0000313" key="1">
    <source>
        <dbReference type="EMBL" id="VFJ64083.1"/>
    </source>
</evidence>
<sequence>MEFPTNEEDILNLGEKLIAGLRAHPDLFPNPPVSPEELEASMDHYLQAKKAVEEARAALKAAQTAMFEAFCELPTDQLPRC</sequence>
<dbReference type="EMBL" id="CAADEY010000114">
    <property type="protein sequence ID" value="VFJ64083.1"/>
    <property type="molecule type" value="Genomic_DNA"/>
</dbReference>
<dbReference type="AlphaFoldDB" id="A0A450TBG1"/>
<protein>
    <submittedName>
        <fullName evidence="1">Uncharacterized protein</fullName>
    </submittedName>
</protein>
<reference evidence="1" key="1">
    <citation type="submission" date="2019-02" db="EMBL/GenBank/DDBJ databases">
        <authorList>
            <person name="Gruber-Vodicka R. H."/>
            <person name="Seah K. B. B."/>
        </authorList>
    </citation>
    <scope>NUCLEOTIDE SEQUENCE</scope>
    <source>
        <strain evidence="1">BECK_DK161</strain>
    </source>
</reference>
<name>A0A450TBG1_9GAMM</name>
<proteinExistence type="predicted"/>
<organism evidence="1">
    <name type="scientific">Candidatus Kentrum sp. DK</name>
    <dbReference type="NCBI Taxonomy" id="2126562"/>
    <lineage>
        <taxon>Bacteria</taxon>
        <taxon>Pseudomonadati</taxon>
        <taxon>Pseudomonadota</taxon>
        <taxon>Gammaproteobacteria</taxon>
        <taxon>Candidatus Kentrum</taxon>
    </lineage>
</organism>
<accession>A0A450TBG1</accession>
<gene>
    <name evidence="1" type="ORF">BECKDK2373C_GA0170839_11147</name>
</gene>